<keyword evidence="2" id="KW-1185">Reference proteome</keyword>
<dbReference type="Proteomes" id="UP000597444">
    <property type="component" value="Unassembled WGS sequence"/>
</dbReference>
<dbReference type="EMBL" id="BNJK01000001">
    <property type="protein sequence ID" value="GHO91990.1"/>
    <property type="molecule type" value="Genomic_DNA"/>
</dbReference>
<name>A0A8J3N169_9CHLR</name>
<comment type="caution">
    <text evidence="1">The sequence shown here is derived from an EMBL/GenBank/DDBJ whole genome shotgun (WGS) entry which is preliminary data.</text>
</comment>
<protein>
    <recommendedName>
        <fullName evidence="3">GAF domain-containing protein</fullName>
    </recommendedName>
</protein>
<sequence length="327" mass="36786">MQKPRTWRELLGSVIADAQERQRLARELGVSMVTLLRWVSGESKPRAHNLRGLLAALPQQRSLLLPLLEEEFEGFLVGAKEEPQVVADAIPAEFYRQIHHTLPYLPVMLRFSSLSNLILQQALEQLDPSQLGIAIIVTSCMPPSLDQRIRSLRVRAGKGTSPWPRDLAQQAILLGAESLTGHVVSSGHMEMNQRLSEAVNAAPGYQDAWEESAVAVPIMLCGKIAGSLLVSSTQPDYFHSARYALVESYAELLALAFDPEDFYDSQLIALWPVPPREVQIQYFSDFQQRVARVMLQFNLTIVQAELQVWQQIEQELFHWHTESSQPG</sequence>
<evidence type="ECO:0000313" key="1">
    <source>
        <dbReference type="EMBL" id="GHO91990.1"/>
    </source>
</evidence>
<dbReference type="AlphaFoldDB" id="A0A8J3N169"/>
<reference evidence="1" key="1">
    <citation type="submission" date="2020-10" db="EMBL/GenBank/DDBJ databases">
        <title>Taxonomic study of unclassified bacteria belonging to the class Ktedonobacteria.</title>
        <authorList>
            <person name="Yabe S."/>
            <person name="Wang C.M."/>
            <person name="Zheng Y."/>
            <person name="Sakai Y."/>
            <person name="Cavaletti L."/>
            <person name="Monciardini P."/>
            <person name="Donadio S."/>
        </authorList>
    </citation>
    <scope>NUCLEOTIDE SEQUENCE</scope>
    <source>
        <strain evidence="1">ID150040</strain>
    </source>
</reference>
<gene>
    <name evidence="1" type="ORF">KSF_020380</name>
</gene>
<dbReference type="GO" id="GO:0003677">
    <property type="term" value="F:DNA binding"/>
    <property type="evidence" value="ECO:0007669"/>
    <property type="project" value="InterPro"/>
</dbReference>
<dbReference type="SUPFAM" id="SSF47413">
    <property type="entry name" value="lambda repressor-like DNA-binding domains"/>
    <property type="match status" value="1"/>
</dbReference>
<evidence type="ECO:0000313" key="2">
    <source>
        <dbReference type="Proteomes" id="UP000597444"/>
    </source>
</evidence>
<dbReference type="InterPro" id="IPR029016">
    <property type="entry name" value="GAF-like_dom_sf"/>
</dbReference>
<dbReference type="RefSeq" id="WP_220202853.1">
    <property type="nucleotide sequence ID" value="NZ_BNJK01000001.1"/>
</dbReference>
<organism evidence="1 2">
    <name type="scientific">Reticulibacter mediterranei</name>
    <dbReference type="NCBI Taxonomy" id="2778369"/>
    <lineage>
        <taxon>Bacteria</taxon>
        <taxon>Bacillati</taxon>
        <taxon>Chloroflexota</taxon>
        <taxon>Ktedonobacteria</taxon>
        <taxon>Ktedonobacterales</taxon>
        <taxon>Reticulibacteraceae</taxon>
        <taxon>Reticulibacter</taxon>
    </lineage>
</organism>
<dbReference type="SUPFAM" id="SSF55781">
    <property type="entry name" value="GAF domain-like"/>
    <property type="match status" value="1"/>
</dbReference>
<proteinExistence type="predicted"/>
<evidence type="ECO:0008006" key="3">
    <source>
        <dbReference type="Google" id="ProtNLM"/>
    </source>
</evidence>
<dbReference type="InterPro" id="IPR001387">
    <property type="entry name" value="Cro/C1-type_HTH"/>
</dbReference>
<accession>A0A8J3N169</accession>
<dbReference type="CDD" id="cd00093">
    <property type="entry name" value="HTH_XRE"/>
    <property type="match status" value="1"/>
</dbReference>
<dbReference type="Gene3D" id="3.30.450.40">
    <property type="match status" value="1"/>
</dbReference>
<dbReference type="InterPro" id="IPR010982">
    <property type="entry name" value="Lambda_DNA-bd_dom_sf"/>
</dbReference>